<keyword evidence="12 15" id="KW-1133">Transmembrane helix</keyword>
<dbReference type="PROSITE" id="PS50112">
    <property type="entry name" value="PAS"/>
    <property type="match status" value="1"/>
</dbReference>
<evidence type="ECO:0000256" key="14">
    <source>
        <dbReference type="PROSITE-ProRule" id="PRU00169"/>
    </source>
</evidence>
<evidence type="ECO:0000256" key="10">
    <source>
        <dbReference type="ARBA" id="ARBA00022741"/>
    </source>
</evidence>
<keyword evidence="9" id="KW-0677">Repeat</keyword>
<dbReference type="InterPro" id="IPR000700">
    <property type="entry name" value="PAS-assoc_C"/>
</dbReference>
<dbReference type="FunFam" id="2.10.70.100:FF:000001">
    <property type="entry name" value="Sensory transduction histidine kinase"/>
    <property type="match status" value="1"/>
</dbReference>
<dbReference type="InterPro" id="IPR000014">
    <property type="entry name" value="PAS"/>
</dbReference>
<keyword evidence="20" id="KW-0614">Plasmid</keyword>
<evidence type="ECO:0000259" key="18">
    <source>
        <dbReference type="PROSITE" id="PS50112"/>
    </source>
</evidence>
<dbReference type="Pfam" id="PF08447">
    <property type="entry name" value="PAS_3"/>
    <property type="match status" value="2"/>
</dbReference>
<dbReference type="FunFam" id="3.30.565.10:FF:000049">
    <property type="entry name" value="Two-component sensor histidine kinase"/>
    <property type="match status" value="1"/>
</dbReference>
<dbReference type="InterPro" id="IPR011006">
    <property type="entry name" value="CheY-like_superfamily"/>
</dbReference>
<evidence type="ECO:0000256" key="12">
    <source>
        <dbReference type="ARBA" id="ARBA00022989"/>
    </source>
</evidence>
<dbReference type="Gene3D" id="3.40.50.2300">
    <property type="match status" value="1"/>
</dbReference>
<evidence type="ECO:0000313" key="21">
    <source>
        <dbReference type="Proteomes" id="UP000236268"/>
    </source>
</evidence>
<evidence type="ECO:0000259" key="19">
    <source>
        <dbReference type="PROSITE" id="PS50113"/>
    </source>
</evidence>
<dbReference type="PANTHER" id="PTHR43304:SF1">
    <property type="entry name" value="PAC DOMAIN-CONTAINING PROTEIN"/>
    <property type="match status" value="1"/>
</dbReference>
<keyword evidence="5" id="KW-0997">Cell inner membrane</keyword>
<dbReference type="SUPFAM" id="SSF47384">
    <property type="entry name" value="Homodimeric domain of signal transducing histidine kinase"/>
    <property type="match status" value="1"/>
</dbReference>
<dbReference type="CDD" id="cd00082">
    <property type="entry name" value="HisKA"/>
    <property type="match status" value="1"/>
</dbReference>
<dbReference type="NCBIfam" id="TIGR00229">
    <property type="entry name" value="sensory_box"/>
    <property type="match status" value="1"/>
</dbReference>
<dbReference type="SMART" id="SM00091">
    <property type="entry name" value="PAS"/>
    <property type="match status" value="3"/>
</dbReference>
<feature type="domain" description="PAC" evidence="19">
    <location>
        <begin position="639"/>
        <end position="691"/>
    </location>
</feature>
<dbReference type="InterPro" id="IPR003594">
    <property type="entry name" value="HATPase_dom"/>
</dbReference>
<dbReference type="GO" id="GO:0000166">
    <property type="term" value="F:nucleotide binding"/>
    <property type="evidence" value="ECO:0007669"/>
    <property type="project" value="UniProtKB-KW"/>
</dbReference>
<dbReference type="InterPro" id="IPR052162">
    <property type="entry name" value="Sensor_kinase/Photoreceptor"/>
</dbReference>
<dbReference type="Gene3D" id="3.30.450.20">
    <property type="entry name" value="PAS domain"/>
    <property type="match status" value="4"/>
</dbReference>
<organism evidence="20 21">
    <name type="scientific">Azospirillum argentinense</name>
    <dbReference type="NCBI Taxonomy" id="2970906"/>
    <lineage>
        <taxon>Bacteria</taxon>
        <taxon>Pseudomonadati</taxon>
        <taxon>Pseudomonadota</taxon>
        <taxon>Alphaproteobacteria</taxon>
        <taxon>Rhodospirillales</taxon>
        <taxon>Azospirillaceae</taxon>
        <taxon>Azospirillum</taxon>
    </lineage>
</organism>
<dbReference type="InterPro" id="IPR013655">
    <property type="entry name" value="PAS_fold_3"/>
</dbReference>
<dbReference type="EMBL" id="POWG01000075">
    <property type="protein sequence ID" value="PNQ94844.1"/>
    <property type="molecule type" value="Genomic_DNA"/>
</dbReference>
<dbReference type="CDD" id="cd00130">
    <property type="entry name" value="PAS"/>
    <property type="match status" value="3"/>
</dbReference>
<dbReference type="Gene3D" id="2.10.70.100">
    <property type="match status" value="2"/>
</dbReference>
<comment type="subcellular location">
    <subcellularLocation>
        <location evidence="2">Cell inner membrane</location>
        <topology evidence="2">Multi-pass membrane protein</topology>
    </subcellularLocation>
</comment>
<feature type="domain" description="Response regulatory" evidence="17">
    <location>
        <begin position="945"/>
        <end position="1062"/>
    </location>
</feature>
<dbReference type="AlphaFoldDB" id="A0A2K1FQS5"/>
<dbReference type="SMART" id="SM00388">
    <property type="entry name" value="HisKA"/>
    <property type="match status" value="1"/>
</dbReference>
<dbReference type="PRINTS" id="PR00344">
    <property type="entry name" value="BCTRLSENSOR"/>
</dbReference>
<dbReference type="Proteomes" id="UP000236268">
    <property type="component" value="Unassembled WGS sequence"/>
</dbReference>
<comment type="caution">
    <text evidence="20">The sequence shown here is derived from an EMBL/GenBank/DDBJ whole genome shotgun (WGS) entry which is preliminary data.</text>
</comment>
<dbReference type="CDD" id="cd00156">
    <property type="entry name" value="REC"/>
    <property type="match status" value="1"/>
</dbReference>
<keyword evidence="6 14" id="KW-0597">Phosphoprotein</keyword>
<accession>A0A2K1FQS5</accession>
<feature type="domain" description="Histidine kinase" evidence="16">
    <location>
        <begin position="709"/>
        <end position="924"/>
    </location>
</feature>
<dbReference type="SMART" id="SM00387">
    <property type="entry name" value="HATPase_c"/>
    <property type="match status" value="1"/>
</dbReference>
<evidence type="ECO:0000256" key="2">
    <source>
        <dbReference type="ARBA" id="ARBA00004429"/>
    </source>
</evidence>
<evidence type="ECO:0000256" key="13">
    <source>
        <dbReference type="ARBA" id="ARBA00023136"/>
    </source>
</evidence>
<keyword evidence="7" id="KW-0808">Transferase</keyword>
<dbReference type="InterPro" id="IPR003661">
    <property type="entry name" value="HisK_dim/P_dom"/>
</dbReference>
<dbReference type="CDD" id="cd12914">
    <property type="entry name" value="PDC1_DGC_like"/>
    <property type="match status" value="1"/>
</dbReference>
<keyword evidence="8 15" id="KW-0812">Transmembrane</keyword>
<dbReference type="PROSITE" id="PS50109">
    <property type="entry name" value="HIS_KIN"/>
    <property type="match status" value="1"/>
</dbReference>
<dbReference type="PROSITE" id="PS50110">
    <property type="entry name" value="RESPONSE_REGULATORY"/>
    <property type="match status" value="1"/>
</dbReference>
<dbReference type="Pfam" id="PF00072">
    <property type="entry name" value="Response_reg"/>
    <property type="match status" value="1"/>
</dbReference>
<feature type="domain" description="PAS" evidence="18">
    <location>
        <begin position="563"/>
        <end position="635"/>
    </location>
</feature>
<evidence type="ECO:0000256" key="9">
    <source>
        <dbReference type="ARBA" id="ARBA00022737"/>
    </source>
</evidence>
<dbReference type="InterPro" id="IPR036890">
    <property type="entry name" value="HATPase_C_sf"/>
</dbReference>
<dbReference type="Gene3D" id="1.10.287.130">
    <property type="match status" value="1"/>
</dbReference>
<dbReference type="RefSeq" id="WP_103041768.1">
    <property type="nucleotide sequence ID" value="NZ_POWG01000075.1"/>
</dbReference>
<sequence length="1064" mass="116786">MLKSLQKRAPRKKANRLLSFLLLIAAPLLAFELFPIMQLHAAREAELRQDASHFLDLVDAEQRRIIQDIHHILFALTEAGVGRMDATACQEVMSRIRAKYPSYMAMEISDADGAVWCSTDPMTVGRVIAGRLLQDAASTDGIVTGQSMRSPITGQPAIPFARAHRREDGDYHGVIAALLDTAWLRESLTQDSLPDNTCLLVADRDGTVLATIPDAPELAGRLLPEPFGPLLREATKGVVELAGMDGRPRVFAYSPATSGAQGLYLHVGLDKATAMRPIHTATFWTVAVFLGLLLTTGLGALWGIRRFLRVREEAQHSARKVSVLLANTVDGVIEFDRDWRFLELNDMARTLVAQGRDLHGMRLWDAFPELAEGQLADELHRSMTERVPVDVEFRGPQTGRWFWLRAFPTPRGLTVHLLDISRRTMAEEELRASNERLSLALQSAQAGSFDWDLRTGHGHWSEGSYRLFGLDPESDAPCLESWLRTVKPDDVETITAAAQAQLFGERKPYLALEYRIMLPDGTVRWVLSTGRVHYDTDGTPLRMSGLNIDITERKSVEAALQRSERNLAIALNAANAGLWDLDLRNGAVTWSDGMYRLLGVDPTTFHPSEPAFYDLVVADDHPALRQAVQDVLEGRRPDYQAEFRISHPGKGVCWLLGVGRAEHDGSGRPVRLSGMNMDVSERRAMEQALRDAKTLADEANQSKSRFLAAASHDLRQPLQSALLFAGVLQSHALEDRSRRSLMALERALDTLKALLDSLLDVSRLDVGTIVPQVRDMPLASLLDEMRAAYSPIAASKGLELHVTDPGPTLAVRSDPVLLGRIVRNLVENALRYTPEGYVRVVCDITPDRVSIQVHDSGIGISAEQMGRVFEEFHQVNNPERDRSQGLGLGLAIVQRLSQLLDHPVTVRSEPGRGSTFAVDVPLAGAAGTSPPRPKPVVTADGQRRLAVLIDDDVIVLSGLRTLFMEWGYEVVIAGSAAQALEGLRDMPRAPDLVVADYRLRGGDVGTDAVASIRAQAGHPIPGIILTGDMGSDSERDATDLGVTFLRKPVASNQLLAAVQELLGS</sequence>
<feature type="domain" description="PAC" evidence="19">
    <location>
        <begin position="510"/>
        <end position="562"/>
    </location>
</feature>
<name>A0A2K1FQS5_9PROT</name>
<keyword evidence="11 20" id="KW-0418">Kinase</keyword>
<dbReference type="GO" id="GO:0000155">
    <property type="term" value="F:phosphorelay sensor kinase activity"/>
    <property type="evidence" value="ECO:0007669"/>
    <property type="project" value="InterPro"/>
</dbReference>
<dbReference type="InterPro" id="IPR005467">
    <property type="entry name" value="His_kinase_dom"/>
</dbReference>
<evidence type="ECO:0000256" key="6">
    <source>
        <dbReference type="ARBA" id="ARBA00022553"/>
    </source>
</evidence>
<dbReference type="SMART" id="SM00448">
    <property type="entry name" value="REC"/>
    <property type="match status" value="1"/>
</dbReference>
<evidence type="ECO:0000256" key="11">
    <source>
        <dbReference type="ARBA" id="ARBA00022777"/>
    </source>
</evidence>
<gene>
    <name evidence="20" type="ORF">C1S70_32070</name>
</gene>
<protein>
    <recommendedName>
        <fullName evidence="3">histidine kinase</fullName>
        <ecNumber evidence="3">2.7.13.3</ecNumber>
    </recommendedName>
</protein>
<evidence type="ECO:0000256" key="5">
    <source>
        <dbReference type="ARBA" id="ARBA00022519"/>
    </source>
</evidence>
<dbReference type="Pfam" id="PF08448">
    <property type="entry name" value="PAS_4"/>
    <property type="match status" value="1"/>
</dbReference>
<dbReference type="EC" id="2.7.13.3" evidence="3"/>
<dbReference type="CDD" id="cd12915">
    <property type="entry name" value="PDC2_DGC_like"/>
    <property type="match status" value="1"/>
</dbReference>
<reference evidence="20 21" key="1">
    <citation type="submission" date="2018-01" db="EMBL/GenBank/DDBJ databases">
        <title>Whole genome sequence of Azospirillum brasilense REC3 isolated from strawberry roots.</title>
        <authorList>
            <person name="Fontana C.A."/>
            <person name="Salazar S.M."/>
            <person name="Bassi D."/>
            <person name="Puglisi E."/>
            <person name="Lovaisa N.C."/>
            <person name="Toffoli L.M."/>
            <person name="Pedraza R."/>
            <person name="Cocconcelli P.S."/>
        </authorList>
    </citation>
    <scope>NUCLEOTIDE SEQUENCE [LARGE SCALE GENOMIC DNA]</scope>
    <source>
        <strain evidence="20 21">REC3</strain>
        <plasmid evidence="20">p52unnamed</plasmid>
    </source>
</reference>
<comment type="catalytic activity">
    <reaction evidence="1">
        <text>ATP + protein L-histidine = ADP + protein N-phospho-L-histidine.</text>
        <dbReference type="EC" id="2.7.13.3"/>
    </reaction>
</comment>
<evidence type="ECO:0000256" key="7">
    <source>
        <dbReference type="ARBA" id="ARBA00022679"/>
    </source>
</evidence>
<dbReference type="Gene3D" id="3.30.565.10">
    <property type="entry name" value="Histidine kinase-like ATPase, C-terminal domain"/>
    <property type="match status" value="1"/>
</dbReference>
<dbReference type="InterPro" id="IPR004358">
    <property type="entry name" value="Sig_transdc_His_kin-like_C"/>
</dbReference>
<dbReference type="InterPro" id="IPR036097">
    <property type="entry name" value="HisK_dim/P_sf"/>
</dbReference>
<evidence type="ECO:0000259" key="16">
    <source>
        <dbReference type="PROSITE" id="PS50109"/>
    </source>
</evidence>
<feature type="transmembrane region" description="Helical" evidence="15">
    <location>
        <begin position="283"/>
        <end position="304"/>
    </location>
</feature>
<dbReference type="SMART" id="SM00086">
    <property type="entry name" value="PAC"/>
    <property type="match status" value="2"/>
</dbReference>
<dbReference type="PROSITE" id="PS50113">
    <property type="entry name" value="PAC"/>
    <property type="match status" value="2"/>
</dbReference>
<dbReference type="SUPFAM" id="SSF55785">
    <property type="entry name" value="PYP-like sensor domain (PAS domain)"/>
    <property type="match status" value="3"/>
</dbReference>
<dbReference type="Pfam" id="PF02518">
    <property type="entry name" value="HATPase_c"/>
    <property type="match status" value="1"/>
</dbReference>
<feature type="modified residue" description="4-aspartylphosphate" evidence="14">
    <location>
        <position position="996"/>
    </location>
</feature>
<dbReference type="PANTHER" id="PTHR43304">
    <property type="entry name" value="PHYTOCHROME-LIKE PROTEIN CPH1"/>
    <property type="match status" value="1"/>
</dbReference>
<dbReference type="InterPro" id="IPR001789">
    <property type="entry name" value="Sig_transdc_resp-reg_receiver"/>
</dbReference>
<evidence type="ECO:0000256" key="8">
    <source>
        <dbReference type="ARBA" id="ARBA00022692"/>
    </source>
</evidence>
<dbReference type="Pfam" id="PF00512">
    <property type="entry name" value="HisKA"/>
    <property type="match status" value="1"/>
</dbReference>
<evidence type="ECO:0000259" key="17">
    <source>
        <dbReference type="PROSITE" id="PS50110"/>
    </source>
</evidence>
<dbReference type="SUPFAM" id="SSF55874">
    <property type="entry name" value="ATPase domain of HSP90 chaperone/DNA topoisomerase II/histidine kinase"/>
    <property type="match status" value="1"/>
</dbReference>
<evidence type="ECO:0000256" key="3">
    <source>
        <dbReference type="ARBA" id="ARBA00012438"/>
    </source>
</evidence>
<dbReference type="InterPro" id="IPR013656">
    <property type="entry name" value="PAS_4"/>
</dbReference>
<evidence type="ECO:0000256" key="1">
    <source>
        <dbReference type="ARBA" id="ARBA00000085"/>
    </source>
</evidence>
<dbReference type="GO" id="GO:0005886">
    <property type="term" value="C:plasma membrane"/>
    <property type="evidence" value="ECO:0007669"/>
    <property type="project" value="UniProtKB-SubCell"/>
</dbReference>
<dbReference type="SUPFAM" id="SSF52172">
    <property type="entry name" value="CheY-like"/>
    <property type="match status" value="1"/>
</dbReference>
<keyword evidence="4" id="KW-1003">Cell membrane</keyword>
<keyword evidence="13 15" id="KW-0472">Membrane</keyword>
<dbReference type="InterPro" id="IPR001610">
    <property type="entry name" value="PAC"/>
</dbReference>
<keyword evidence="10" id="KW-0547">Nucleotide-binding</keyword>
<evidence type="ECO:0000256" key="15">
    <source>
        <dbReference type="SAM" id="Phobius"/>
    </source>
</evidence>
<geneLocation type="plasmid" evidence="20">
    <name>p52unnamed</name>
</geneLocation>
<proteinExistence type="predicted"/>
<evidence type="ECO:0000256" key="4">
    <source>
        <dbReference type="ARBA" id="ARBA00022475"/>
    </source>
</evidence>
<evidence type="ECO:0000313" key="20">
    <source>
        <dbReference type="EMBL" id="PNQ94844.1"/>
    </source>
</evidence>
<dbReference type="InterPro" id="IPR035965">
    <property type="entry name" value="PAS-like_dom_sf"/>
</dbReference>